<protein>
    <submittedName>
        <fullName evidence="1">DUF2800 domain-containing protein</fullName>
    </submittedName>
</protein>
<keyword evidence="2" id="KW-1185">Reference proteome</keyword>
<comment type="caution">
    <text evidence="1">The sequence shown here is derived from an EMBL/GenBank/DDBJ whole genome shotgun (WGS) entry which is preliminary data.</text>
</comment>
<proteinExistence type="predicted"/>
<name>A0ABS1T7G9_9CLOT</name>
<reference evidence="1 2" key="1">
    <citation type="submission" date="2021-01" db="EMBL/GenBank/DDBJ databases">
        <title>Genome public.</title>
        <authorList>
            <person name="Liu C."/>
            <person name="Sun Q."/>
        </authorList>
    </citation>
    <scope>NUCLEOTIDE SEQUENCE [LARGE SCALE GENOMIC DNA]</scope>
    <source>
        <strain evidence="1 2">YIM B02515</strain>
    </source>
</reference>
<accession>A0ABS1T7G9</accession>
<dbReference type="RefSeq" id="WP_202747698.1">
    <property type="nucleotide sequence ID" value="NZ_JAESWC010000002.1"/>
</dbReference>
<dbReference type="EMBL" id="JAESWC010000002">
    <property type="protein sequence ID" value="MBL4935082.1"/>
    <property type="molecule type" value="Genomic_DNA"/>
</dbReference>
<sequence>MESNALLSASSSHRWLHCTPSARLEEKLPESSSETVYKSR</sequence>
<gene>
    <name evidence="1" type="ORF">JK636_04840</name>
</gene>
<dbReference type="Pfam" id="PF10926">
    <property type="entry name" value="DUF2800"/>
    <property type="match status" value="1"/>
</dbReference>
<dbReference type="Proteomes" id="UP000632377">
    <property type="component" value="Unassembled WGS sequence"/>
</dbReference>
<dbReference type="InterPro" id="IPR021229">
    <property type="entry name" value="DUF2800"/>
</dbReference>
<organism evidence="1 2">
    <name type="scientific">Clostridium rhizosphaerae</name>
    <dbReference type="NCBI Taxonomy" id="2803861"/>
    <lineage>
        <taxon>Bacteria</taxon>
        <taxon>Bacillati</taxon>
        <taxon>Bacillota</taxon>
        <taxon>Clostridia</taxon>
        <taxon>Eubacteriales</taxon>
        <taxon>Clostridiaceae</taxon>
        <taxon>Clostridium</taxon>
    </lineage>
</organism>
<evidence type="ECO:0000313" key="1">
    <source>
        <dbReference type="EMBL" id="MBL4935082.1"/>
    </source>
</evidence>
<evidence type="ECO:0000313" key="2">
    <source>
        <dbReference type="Proteomes" id="UP000632377"/>
    </source>
</evidence>